<evidence type="ECO:0000256" key="3">
    <source>
        <dbReference type="ARBA" id="ARBA00022692"/>
    </source>
</evidence>
<evidence type="ECO:0000313" key="11">
    <source>
        <dbReference type="Proteomes" id="UP001367508"/>
    </source>
</evidence>
<feature type="domain" description="Protein kinase" evidence="9">
    <location>
        <begin position="87"/>
        <end position="203"/>
    </location>
</feature>
<protein>
    <recommendedName>
        <fullName evidence="9">Protein kinase domain-containing protein</fullName>
    </recommendedName>
</protein>
<feature type="binding site" evidence="8">
    <location>
        <position position="115"/>
    </location>
    <ligand>
        <name>ATP</name>
        <dbReference type="ChEBI" id="CHEBI:30616"/>
    </ligand>
</feature>
<dbReference type="AlphaFoldDB" id="A0AAN9KVU0"/>
<dbReference type="GO" id="GO:0016020">
    <property type="term" value="C:membrane"/>
    <property type="evidence" value="ECO:0007669"/>
    <property type="project" value="UniProtKB-SubCell"/>
</dbReference>
<dbReference type="InterPro" id="IPR017441">
    <property type="entry name" value="Protein_kinase_ATP_BS"/>
</dbReference>
<dbReference type="InterPro" id="IPR011009">
    <property type="entry name" value="Kinase-like_dom_sf"/>
</dbReference>
<evidence type="ECO:0000256" key="2">
    <source>
        <dbReference type="ARBA" id="ARBA00022527"/>
    </source>
</evidence>
<dbReference type="Pfam" id="PF07714">
    <property type="entry name" value="PK_Tyr_Ser-Thr"/>
    <property type="match status" value="1"/>
</dbReference>
<evidence type="ECO:0000256" key="4">
    <source>
        <dbReference type="ARBA" id="ARBA00022729"/>
    </source>
</evidence>
<dbReference type="PROSITE" id="PS50011">
    <property type="entry name" value="PROTEIN_KINASE_DOM"/>
    <property type="match status" value="1"/>
</dbReference>
<proteinExistence type="predicted"/>
<keyword evidence="8" id="KW-0067">ATP-binding</keyword>
<dbReference type="InterPro" id="IPR001245">
    <property type="entry name" value="Ser-Thr/Tyr_kinase_cat_dom"/>
</dbReference>
<evidence type="ECO:0000256" key="6">
    <source>
        <dbReference type="ARBA" id="ARBA00023136"/>
    </source>
</evidence>
<keyword evidence="11" id="KW-1185">Reference proteome</keyword>
<evidence type="ECO:0000256" key="5">
    <source>
        <dbReference type="ARBA" id="ARBA00022989"/>
    </source>
</evidence>
<sequence>MVESKGIHIFKSNASLVSSNSLDTLSEALDNDFALEWRGSFEECKTCIDSGGKCGVDGGFKCFCKDRPHTTSSPKRYSYSEVKNITNTFVQKLGQGGYSVAYKAKWSYDRPVAVKVISESKETGEGFINEVASISRTSHVNIIAFIEFCYEKEKRALIYEFMPNGSLDKFIYKSGSPNAICNLDWHTLYQIAIGIAQALDYLH</sequence>
<keyword evidence="5" id="KW-1133">Transmembrane helix</keyword>
<dbReference type="Gene3D" id="1.10.510.10">
    <property type="entry name" value="Transferase(Phosphotransferase) domain 1"/>
    <property type="match status" value="1"/>
</dbReference>
<keyword evidence="6" id="KW-0472">Membrane</keyword>
<accession>A0AAN9KVU0</accession>
<dbReference type="InterPro" id="IPR000719">
    <property type="entry name" value="Prot_kinase_dom"/>
</dbReference>
<dbReference type="SUPFAM" id="SSF56112">
    <property type="entry name" value="Protein kinase-like (PK-like)"/>
    <property type="match status" value="1"/>
</dbReference>
<dbReference type="Pfam" id="PF14380">
    <property type="entry name" value="WAK_assoc"/>
    <property type="match status" value="1"/>
</dbReference>
<dbReference type="InterPro" id="IPR032872">
    <property type="entry name" value="WAK_assoc_C"/>
</dbReference>
<evidence type="ECO:0000256" key="1">
    <source>
        <dbReference type="ARBA" id="ARBA00004479"/>
    </source>
</evidence>
<comment type="caution">
    <text evidence="10">The sequence shown here is derived from an EMBL/GenBank/DDBJ whole genome shotgun (WGS) entry which is preliminary data.</text>
</comment>
<dbReference type="Proteomes" id="UP001367508">
    <property type="component" value="Unassembled WGS sequence"/>
</dbReference>
<dbReference type="GO" id="GO:0004674">
    <property type="term" value="F:protein serine/threonine kinase activity"/>
    <property type="evidence" value="ECO:0007669"/>
    <property type="project" value="UniProtKB-KW"/>
</dbReference>
<dbReference type="InterPro" id="IPR045874">
    <property type="entry name" value="LRK10/LRL21-25-like"/>
</dbReference>
<evidence type="ECO:0000256" key="8">
    <source>
        <dbReference type="PROSITE-ProRule" id="PRU10141"/>
    </source>
</evidence>
<evidence type="ECO:0000313" key="10">
    <source>
        <dbReference type="EMBL" id="KAK7323951.1"/>
    </source>
</evidence>
<keyword evidence="8" id="KW-0547">Nucleotide-binding</keyword>
<name>A0AAN9KVU0_CANGL</name>
<organism evidence="10 11">
    <name type="scientific">Canavalia gladiata</name>
    <name type="common">Sword bean</name>
    <name type="synonym">Dolichos gladiatus</name>
    <dbReference type="NCBI Taxonomy" id="3824"/>
    <lineage>
        <taxon>Eukaryota</taxon>
        <taxon>Viridiplantae</taxon>
        <taxon>Streptophyta</taxon>
        <taxon>Embryophyta</taxon>
        <taxon>Tracheophyta</taxon>
        <taxon>Spermatophyta</taxon>
        <taxon>Magnoliopsida</taxon>
        <taxon>eudicotyledons</taxon>
        <taxon>Gunneridae</taxon>
        <taxon>Pentapetalae</taxon>
        <taxon>rosids</taxon>
        <taxon>fabids</taxon>
        <taxon>Fabales</taxon>
        <taxon>Fabaceae</taxon>
        <taxon>Papilionoideae</taxon>
        <taxon>50 kb inversion clade</taxon>
        <taxon>NPAAA clade</taxon>
        <taxon>indigoferoid/millettioid clade</taxon>
        <taxon>Phaseoleae</taxon>
        <taxon>Canavalia</taxon>
    </lineage>
</organism>
<keyword evidence="2" id="KW-0723">Serine/threonine-protein kinase</keyword>
<evidence type="ECO:0000256" key="7">
    <source>
        <dbReference type="ARBA" id="ARBA00023180"/>
    </source>
</evidence>
<reference evidence="10 11" key="1">
    <citation type="submission" date="2024-01" db="EMBL/GenBank/DDBJ databases">
        <title>The genomes of 5 underutilized Papilionoideae crops provide insights into root nodulation and disease resistanc.</title>
        <authorList>
            <person name="Jiang F."/>
        </authorList>
    </citation>
    <scope>NUCLEOTIDE SEQUENCE [LARGE SCALE GENOMIC DNA]</scope>
    <source>
        <strain evidence="10">LVBAO_FW01</strain>
        <tissue evidence="10">Leaves</tissue>
    </source>
</reference>
<keyword evidence="4" id="KW-0732">Signal</keyword>
<dbReference type="PROSITE" id="PS00107">
    <property type="entry name" value="PROTEIN_KINASE_ATP"/>
    <property type="match status" value="1"/>
</dbReference>
<evidence type="ECO:0000259" key="9">
    <source>
        <dbReference type="PROSITE" id="PS50011"/>
    </source>
</evidence>
<dbReference type="PANTHER" id="PTHR27009">
    <property type="entry name" value="RUST RESISTANCE KINASE LR10-RELATED"/>
    <property type="match status" value="1"/>
</dbReference>
<comment type="subcellular location">
    <subcellularLocation>
        <location evidence="1">Membrane</location>
        <topology evidence="1">Single-pass type I membrane protein</topology>
    </subcellularLocation>
</comment>
<gene>
    <name evidence="10" type="ORF">VNO77_27455</name>
</gene>
<keyword evidence="7" id="KW-0325">Glycoprotein</keyword>
<keyword evidence="2" id="KW-0808">Transferase</keyword>
<dbReference type="GO" id="GO:0005524">
    <property type="term" value="F:ATP binding"/>
    <property type="evidence" value="ECO:0007669"/>
    <property type="project" value="UniProtKB-UniRule"/>
</dbReference>
<keyword evidence="2" id="KW-0418">Kinase</keyword>
<keyword evidence="3" id="KW-0812">Transmembrane</keyword>
<dbReference type="EMBL" id="JAYMYQ010000006">
    <property type="protein sequence ID" value="KAK7323951.1"/>
    <property type="molecule type" value="Genomic_DNA"/>
</dbReference>